<evidence type="ECO:0000256" key="2">
    <source>
        <dbReference type="ARBA" id="ARBA00022741"/>
    </source>
</evidence>
<dbReference type="SUPFAM" id="SSF52540">
    <property type="entry name" value="P-loop containing nucleoside triphosphate hydrolases"/>
    <property type="match status" value="1"/>
</dbReference>
<gene>
    <name evidence="5" type="ORF">AVDCRST_MAG66-3128</name>
</gene>
<accession>A0A6J4Q4D2</accession>
<evidence type="ECO:0000256" key="4">
    <source>
        <dbReference type="ARBA" id="ARBA00023134"/>
    </source>
</evidence>
<evidence type="ECO:0000313" key="5">
    <source>
        <dbReference type="EMBL" id="CAA9427579.1"/>
    </source>
</evidence>
<keyword evidence="5" id="KW-0675">Receptor</keyword>
<reference evidence="5" key="1">
    <citation type="submission" date="2020-02" db="EMBL/GenBank/DDBJ databases">
        <authorList>
            <person name="Meier V. D."/>
        </authorList>
    </citation>
    <scope>NUCLEOTIDE SEQUENCE</scope>
    <source>
        <strain evidence="5">AVDCRST_MAG66</strain>
    </source>
</reference>
<keyword evidence="4" id="KW-0342">GTP-binding</keyword>
<dbReference type="InterPro" id="IPR052705">
    <property type="entry name" value="Gliding_Motility_GTPase"/>
</dbReference>
<dbReference type="InterPro" id="IPR027417">
    <property type="entry name" value="P-loop_NTPase"/>
</dbReference>
<evidence type="ECO:0000256" key="3">
    <source>
        <dbReference type="ARBA" id="ARBA00022801"/>
    </source>
</evidence>
<protein>
    <submittedName>
        <fullName evidence="5">Small Ras-like GTPase, component of G-protein-coupled receptor (GPCR) system</fullName>
    </submittedName>
</protein>
<dbReference type="GO" id="GO:0016787">
    <property type="term" value="F:hydrolase activity"/>
    <property type="evidence" value="ECO:0007669"/>
    <property type="project" value="UniProtKB-KW"/>
</dbReference>
<dbReference type="PANTHER" id="PTHR42708:SF1">
    <property type="entry name" value="GLIDING MOTILITY PROTEIN MGLA"/>
    <property type="match status" value="1"/>
</dbReference>
<evidence type="ECO:0000256" key="1">
    <source>
        <dbReference type="ARBA" id="ARBA00005290"/>
    </source>
</evidence>
<proteinExistence type="inferred from homology"/>
<dbReference type="Pfam" id="PF03029">
    <property type="entry name" value="ATP_bind_1"/>
    <property type="match status" value="1"/>
</dbReference>
<dbReference type="GO" id="GO:0005525">
    <property type="term" value="F:GTP binding"/>
    <property type="evidence" value="ECO:0007669"/>
    <property type="project" value="UniProtKB-KW"/>
</dbReference>
<dbReference type="EMBL" id="CADCUS010000445">
    <property type="protein sequence ID" value="CAA9427579.1"/>
    <property type="molecule type" value="Genomic_DNA"/>
</dbReference>
<keyword evidence="3" id="KW-0378">Hydrolase</keyword>
<keyword evidence="2" id="KW-0547">Nucleotide-binding</keyword>
<dbReference type="AlphaFoldDB" id="A0A6J4Q4D2"/>
<dbReference type="InterPro" id="IPR004130">
    <property type="entry name" value="Gpn"/>
</dbReference>
<name>A0A6J4Q4D2_9PSEU</name>
<sequence>MPVKIIVSGGFGVGKTTAIGALSDIEPLTTEAAMTTAAIGIDDPGQRDGKTTTTVAFDFGRVTISSSIVLFMFGTPGQDRFGFMWPDLLDGALGGLVLVDTSRIDDCFVALDYFEKVGLPFVVAVNQFEGRHNLSLEQVRRAANVDGDVPVVAVDARDHESMKQLVLTLLDVLLRRAQAARA</sequence>
<comment type="similarity">
    <text evidence="1">Belongs to the GPN-loop GTPase family.</text>
</comment>
<dbReference type="PANTHER" id="PTHR42708">
    <property type="entry name" value="ATP/GTP-BINDING PROTEIN-RELATED"/>
    <property type="match status" value="1"/>
</dbReference>
<dbReference type="Gene3D" id="3.40.50.300">
    <property type="entry name" value="P-loop containing nucleotide triphosphate hydrolases"/>
    <property type="match status" value="1"/>
</dbReference>
<dbReference type="CDD" id="cd00882">
    <property type="entry name" value="Ras_like_GTPase"/>
    <property type="match status" value="1"/>
</dbReference>
<organism evidence="5">
    <name type="scientific">uncultured Pseudonocardia sp</name>
    <dbReference type="NCBI Taxonomy" id="211455"/>
    <lineage>
        <taxon>Bacteria</taxon>
        <taxon>Bacillati</taxon>
        <taxon>Actinomycetota</taxon>
        <taxon>Actinomycetes</taxon>
        <taxon>Pseudonocardiales</taxon>
        <taxon>Pseudonocardiaceae</taxon>
        <taxon>Pseudonocardia</taxon>
        <taxon>environmental samples</taxon>
    </lineage>
</organism>